<dbReference type="Gene3D" id="3.40.140.10">
    <property type="entry name" value="Cytidine Deaminase, domain 2"/>
    <property type="match status" value="1"/>
</dbReference>
<dbReference type="FunCoup" id="K5W1I6">
    <property type="interactions" value="459"/>
</dbReference>
<evidence type="ECO:0000256" key="7">
    <source>
        <dbReference type="ARBA" id="ARBA00022833"/>
    </source>
</evidence>
<evidence type="ECO:0000256" key="4">
    <source>
        <dbReference type="ARBA" id="ARBA00012783"/>
    </source>
</evidence>
<dbReference type="HOGENOM" id="CLU_097262_0_1_1"/>
<evidence type="ECO:0000313" key="15">
    <source>
        <dbReference type="EMBL" id="EKM57718.1"/>
    </source>
</evidence>
<dbReference type="PROSITE" id="PS51747">
    <property type="entry name" value="CYT_DCMP_DEAMINASES_2"/>
    <property type="match status" value="1"/>
</dbReference>
<dbReference type="CDD" id="cd01283">
    <property type="entry name" value="cytidine_deaminase"/>
    <property type="match status" value="1"/>
</dbReference>
<keyword evidence="7 12" id="KW-0862">Zinc</keyword>
<evidence type="ECO:0000256" key="10">
    <source>
        <dbReference type="PIRSR" id="PIRSR606262-1"/>
    </source>
</evidence>
<dbReference type="Pfam" id="PF00383">
    <property type="entry name" value="dCMP_cyt_deam_1"/>
    <property type="match status" value="1"/>
</dbReference>
<feature type="binding site" evidence="12">
    <location>
        <position position="63"/>
    </location>
    <ligand>
        <name>Zn(2+)</name>
        <dbReference type="ChEBI" id="CHEBI:29105"/>
        <note>catalytic</note>
    </ligand>
</feature>
<evidence type="ECO:0000256" key="13">
    <source>
        <dbReference type="RuleBase" id="RU364006"/>
    </source>
</evidence>
<dbReference type="GeneID" id="18915245"/>
<dbReference type="NCBIfam" id="NF004064">
    <property type="entry name" value="PRK05578.1"/>
    <property type="match status" value="1"/>
</dbReference>
<dbReference type="KEGG" id="pco:PHACADRAFT_251526"/>
<evidence type="ECO:0000256" key="8">
    <source>
        <dbReference type="ARBA" id="ARBA00032005"/>
    </source>
</evidence>
<gene>
    <name evidence="15" type="ORF">PHACADRAFT_251526</name>
</gene>
<dbReference type="STRING" id="650164.K5W1I6"/>
<proteinExistence type="inferred from homology"/>
<dbReference type="SUPFAM" id="SSF53927">
    <property type="entry name" value="Cytidine deaminase-like"/>
    <property type="match status" value="1"/>
</dbReference>
<keyword evidence="6 13" id="KW-0378">Hydrolase</keyword>
<dbReference type="GO" id="GO:0072527">
    <property type="term" value="P:pyrimidine-containing compound metabolic process"/>
    <property type="evidence" value="ECO:0007669"/>
    <property type="project" value="UniProtKB-ARBA"/>
</dbReference>
<evidence type="ECO:0000313" key="16">
    <source>
        <dbReference type="Proteomes" id="UP000008370"/>
    </source>
</evidence>
<comment type="function">
    <text evidence="2 13">This enzyme scavenges exogenous and endogenous cytidine and 2'-deoxycytidine for UMP synthesis.</text>
</comment>
<evidence type="ECO:0000259" key="14">
    <source>
        <dbReference type="PROSITE" id="PS51747"/>
    </source>
</evidence>
<reference evidence="15 16" key="1">
    <citation type="journal article" date="2012" name="BMC Genomics">
        <title>Comparative genomics of the white-rot fungi, Phanerochaete carnosa and P. chrysosporium, to elucidate the genetic basis of the distinct wood types they colonize.</title>
        <authorList>
            <person name="Suzuki H."/>
            <person name="MacDonald J."/>
            <person name="Syed K."/>
            <person name="Salamov A."/>
            <person name="Hori C."/>
            <person name="Aerts A."/>
            <person name="Henrissat B."/>
            <person name="Wiebenga A."/>
            <person name="vanKuyk P.A."/>
            <person name="Barry K."/>
            <person name="Lindquist E."/>
            <person name="LaButti K."/>
            <person name="Lapidus A."/>
            <person name="Lucas S."/>
            <person name="Coutinho P."/>
            <person name="Gong Y."/>
            <person name="Samejima M."/>
            <person name="Mahadevan R."/>
            <person name="Abou-Zaid M."/>
            <person name="de Vries R.P."/>
            <person name="Igarashi K."/>
            <person name="Yadav J.S."/>
            <person name="Grigoriev I.V."/>
            <person name="Master E.R."/>
        </authorList>
    </citation>
    <scope>NUCLEOTIDE SEQUENCE [LARGE SCALE GENOMIC DNA]</scope>
    <source>
        <strain evidence="15 16">HHB-10118-sp</strain>
    </source>
</reference>
<dbReference type="PANTHER" id="PTHR11644:SF2">
    <property type="entry name" value="CYTIDINE DEAMINASE"/>
    <property type="match status" value="1"/>
</dbReference>
<organism evidence="15 16">
    <name type="scientific">Phanerochaete carnosa (strain HHB-10118-sp)</name>
    <name type="common">White-rot fungus</name>
    <name type="synonym">Peniophora carnosa</name>
    <dbReference type="NCBI Taxonomy" id="650164"/>
    <lineage>
        <taxon>Eukaryota</taxon>
        <taxon>Fungi</taxon>
        <taxon>Dikarya</taxon>
        <taxon>Basidiomycota</taxon>
        <taxon>Agaricomycotina</taxon>
        <taxon>Agaricomycetes</taxon>
        <taxon>Polyporales</taxon>
        <taxon>Phanerochaetaceae</taxon>
        <taxon>Phanerochaete</taxon>
    </lineage>
</organism>
<feature type="binding site" evidence="12">
    <location>
        <position position="99"/>
    </location>
    <ligand>
        <name>Zn(2+)</name>
        <dbReference type="ChEBI" id="CHEBI:29105"/>
        <note>catalytic</note>
    </ligand>
</feature>
<dbReference type="EC" id="3.5.4.5" evidence="4 13"/>
<keyword evidence="5 12" id="KW-0479">Metal-binding</keyword>
<dbReference type="NCBIfam" id="TIGR01354">
    <property type="entry name" value="cyt_deam_tetra"/>
    <property type="match status" value="1"/>
</dbReference>
<dbReference type="AlphaFoldDB" id="K5W1I6"/>
<evidence type="ECO:0000256" key="6">
    <source>
        <dbReference type="ARBA" id="ARBA00022801"/>
    </source>
</evidence>
<evidence type="ECO:0000256" key="9">
    <source>
        <dbReference type="ARBA" id="ARBA00049558"/>
    </source>
</evidence>
<dbReference type="GO" id="GO:0005829">
    <property type="term" value="C:cytosol"/>
    <property type="evidence" value="ECO:0007669"/>
    <property type="project" value="TreeGrafter"/>
</dbReference>
<dbReference type="InterPro" id="IPR006262">
    <property type="entry name" value="Cyt_deam_tetra"/>
</dbReference>
<accession>K5W1I6</accession>
<dbReference type="Proteomes" id="UP000008370">
    <property type="component" value="Unassembled WGS sequence"/>
</dbReference>
<feature type="binding site" evidence="11">
    <location>
        <begin position="52"/>
        <end position="58"/>
    </location>
    <ligand>
        <name>substrate</name>
    </ligand>
</feature>
<dbReference type="GO" id="GO:0004126">
    <property type="term" value="F:cytidine deaminase activity"/>
    <property type="evidence" value="ECO:0007669"/>
    <property type="project" value="UniProtKB-UniRule"/>
</dbReference>
<dbReference type="InterPro" id="IPR002125">
    <property type="entry name" value="CMP_dCMP_dom"/>
</dbReference>
<dbReference type="InterPro" id="IPR016193">
    <property type="entry name" value="Cytidine_deaminase-like"/>
</dbReference>
<evidence type="ECO:0000256" key="12">
    <source>
        <dbReference type="PIRSR" id="PIRSR606262-3"/>
    </source>
</evidence>
<dbReference type="InterPro" id="IPR050202">
    <property type="entry name" value="Cyt/Deoxycyt_deaminase"/>
</dbReference>
<evidence type="ECO:0000256" key="1">
    <source>
        <dbReference type="ARBA" id="ARBA00001947"/>
    </source>
</evidence>
<evidence type="ECO:0000256" key="2">
    <source>
        <dbReference type="ARBA" id="ARBA00003949"/>
    </source>
</evidence>
<dbReference type="GO" id="GO:0055086">
    <property type="term" value="P:nucleobase-containing small molecule metabolic process"/>
    <property type="evidence" value="ECO:0007669"/>
    <property type="project" value="UniProtKB-ARBA"/>
</dbReference>
<dbReference type="PANTHER" id="PTHR11644">
    <property type="entry name" value="CYTIDINE DEAMINASE"/>
    <property type="match status" value="1"/>
</dbReference>
<evidence type="ECO:0000256" key="3">
    <source>
        <dbReference type="ARBA" id="ARBA00006576"/>
    </source>
</evidence>
<evidence type="ECO:0000256" key="11">
    <source>
        <dbReference type="PIRSR" id="PIRSR606262-2"/>
    </source>
</evidence>
<dbReference type="FunFam" id="3.40.140.10:FF:000008">
    <property type="entry name" value="Cytidine deaminase"/>
    <property type="match status" value="1"/>
</dbReference>
<sequence>MSVTTLEISVPDRERVIKAAIQAKEYAYSRYSKFRVGAALLSVDGQVIKGCNVENASYGGTICAERTAFVKAVSEGVTSFTALAVTSDVRAPLSPCGLCRQVIREFCAQKMPIFLVPADYEARVAKGETDGGIKETSIEELLPHSFGPEDLELPRVPA</sequence>
<dbReference type="RefSeq" id="XP_007393064.1">
    <property type="nucleotide sequence ID" value="XM_007393002.1"/>
</dbReference>
<dbReference type="InParanoid" id="K5W1I6"/>
<feature type="active site" description="Proton donor" evidence="10">
    <location>
        <position position="65"/>
    </location>
</feature>
<keyword evidence="16" id="KW-1185">Reference proteome</keyword>
<comment type="catalytic activity">
    <reaction evidence="13">
        <text>2'-deoxycytidine + H2O + H(+) = 2'-deoxyuridine + NH4(+)</text>
        <dbReference type="Rhea" id="RHEA:13433"/>
        <dbReference type="ChEBI" id="CHEBI:15377"/>
        <dbReference type="ChEBI" id="CHEBI:15378"/>
        <dbReference type="ChEBI" id="CHEBI:15698"/>
        <dbReference type="ChEBI" id="CHEBI:16450"/>
        <dbReference type="ChEBI" id="CHEBI:28938"/>
        <dbReference type="EC" id="3.5.4.5"/>
    </reaction>
</comment>
<comment type="catalytic activity">
    <reaction evidence="9 13">
        <text>cytidine + H2O + H(+) = uridine + NH4(+)</text>
        <dbReference type="Rhea" id="RHEA:16069"/>
        <dbReference type="ChEBI" id="CHEBI:15377"/>
        <dbReference type="ChEBI" id="CHEBI:15378"/>
        <dbReference type="ChEBI" id="CHEBI:16704"/>
        <dbReference type="ChEBI" id="CHEBI:17562"/>
        <dbReference type="ChEBI" id="CHEBI:28938"/>
        <dbReference type="EC" id="3.5.4.5"/>
    </reaction>
</comment>
<dbReference type="OrthoDB" id="414540at2759"/>
<feature type="binding site" evidence="12">
    <location>
        <position position="96"/>
    </location>
    <ligand>
        <name>Zn(2+)</name>
        <dbReference type="ChEBI" id="CHEBI:29105"/>
        <note>catalytic</note>
    </ligand>
</feature>
<evidence type="ECO:0000256" key="5">
    <source>
        <dbReference type="ARBA" id="ARBA00022723"/>
    </source>
</evidence>
<name>K5W1I6_PHACS</name>
<comment type="cofactor">
    <cofactor evidence="1 12 13">
        <name>Zn(2+)</name>
        <dbReference type="ChEBI" id="CHEBI:29105"/>
    </cofactor>
</comment>
<protein>
    <recommendedName>
        <fullName evidence="4 13">Cytidine deaminase</fullName>
        <ecNumber evidence="4 13">3.5.4.5</ecNumber>
    </recommendedName>
    <alternativeName>
        <fullName evidence="8 13">Cytidine aminohydrolase</fullName>
    </alternativeName>
</protein>
<dbReference type="EMBL" id="JH930470">
    <property type="protein sequence ID" value="EKM57718.1"/>
    <property type="molecule type" value="Genomic_DNA"/>
</dbReference>
<dbReference type="GO" id="GO:0008270">
    <property type="term" value="F:zinc ion binding"/>
    <property type="evidence" value="ECO:0007669"/>
    <property type="project" value="UniProtKB-UniRule"/>
</dbReference>
<feature type="domain" description="CMP/dCMP-type deaminase" evidence="14">
    <location>
        <begin position="11"/>
        <end position="149"/>
    </location>
</feature>
<comment type="similarity">
    <text evidence="3 13">Belongs to the cytidine and deoxycytidylate deaminase family.</text>
</comment>